<dbReference type="GO" id="GO:0006383">
    <property type="term" value="P:transcription by RNA polymerase III"/>
    <property type="evidence" value="ECO:0007669"/>
    <property type="project" value="UniProtKB-UniRule"/>
</dbReference>
<dbReference type="AlphaFoldDB" id="A0A9Q9AJ73"/>
<reference evidence="8" key="1">
    <citation type="submission" date="2022-06" db="EMBL/GenBank/DDBJ databases">
        <title>Complete genome sequences of two strains of the flax pathogen Septoria linicola.</title>
        <authorList>
            <person name="Lapalu N."/>
            <person name="Simon A."/>
            <person name="Demenou B."/>
            <person name="Paumier D."/>
            <person name="Guillot M.-P."/>
            <person name="Gout L."/>
            <person name="Valade R."/>
        </authorList>
    </citation>
    <scope>NUCLEOTIDE SEQUENCE</scope>
    <source>
        <strain evidence="8">SE15195</strain>
    </source>
</reference>
<evidence type="ECO:0000256" key="4">
    <source>
        <dbReference type="ARBA" id="ARBA00023163"/>
    </source>
</evidence>
<feature type="region of interest" description="Disordered" evidence="7">
    <location>
        <begin position="215"/>
        <end position="260"/>
    </location>
</feature>
<dbReference type="InterPro" id="IPR036390">
    <property type="entry name" value="WH_DNA-bd_sf"/>
</dbReference>
<dbReference type="Pfam" id="PF05158">
    <property type="entry name" value="RNA_pol_Rpc34"/>
    <property type="match status" value="1"/>
</dbReference>
<sequence length="404" mass="45605">MATPMLDKKEKEELSLSLSPVARASEELYKVIMSQSQDDNGSFTVTFTQEQLLEHAPPTIADKKELLPIIRYLTSQSLFRTLNTKEKGLSWSIRPREAAKAIRGLDKDEKMIYEIIEASHNTGIWIKSIKNKMNGLAQAVVQKVVKNLESQRLIKPVRSVKAPAQRVYMLQHLVPSEDVTGNSFFDAGDLDESFRDELLNLIIFYVKSNSWVEAEKKKKHHKSSKKDSSAAKEDAILIEDTNDSSAGQKRKRPTDIEDLAVKPHQYRRAHNFSEADFPQLMHRAGIHHYPTAEDIHSFIITSDALTATKSASLTVPEVQGCLDVLGWDDRLEKIWNPSDGTWGYRTKRGVTFRPPGQSYDIEEEAVGTGLTQTPCGRCPVFEVCKEGGPINPQSCVYFDQWLQT</sequence>
<dbReference type="GO" id="GO:0005666">
    <property type="term" value="C:RNA polymerase III complex"/>
    <property type="evidence" value="ECO:0007669"/>
    <property type="project" value="UniProtKB-UniRule"/>
</dbReference>
<evidence type="ECO:0000256" key="6">
    <source>
        <dbReference type="PIRNR" id="PIRNR028763"/>
    </source>
</evidence>
<keyword evidence="3 6" id="KW-0240">DNA-directed RNA polymerase</keyword>
<dbReference type="GO" id="GO:0003677">
    <property type="term" value="F:DNA binding"/>
    <property type="evidence" value="ECO:0007669"/>
    <property type="project" value="UniProtKB-KW"/>
</dbReference>
<keyword evidence="9" id="KW-1185">Reference proteome</keyword>
<dbReference type="GO" id="GO:0005654">
    <property type="term" value="C:nucleoplasm"/>
    <property type="evidence" value="ECO:0007669"/>
    <property type="project" value="UniProtKB-ARBA"/>
</dbReference>
<evidence type="ECO:0000313" key="9">
    <source>
        <dbReference type="Proteomes" id="UP001056384"/>
    </source>
</evidence>
<dbReference type="SUPFAM" id="SSF46785">
    <property type="entry name" value="Winged helix' DNA-binding domain"/>
    <property type="match status" value="1"/>
</dbReference>
<accession>A0A9Q9AJ73</accession>
<proteinExistence type="inferred from homology"/>
<dbReference type="PIRSF" id="PIRSF028763">
    <property type="entry name" value="RNA_pol_Rpc34"/>
    <property type="match status" value="1"/>
</dbReference>
<dbReference type="GO" id="GO:0005737">
    <property type="term" value="C:cytoplasm"/>
    <property type="evidence" value="ECO:0007669"/>
    <property type="project" value="UniProtKB-ARBA"/>
</dbReference>
<keyword evidence="8" id="KW-0238">DNA-binding</keyword>
<comment type="function">
    <text evidence="6">DNA-dependent RNA polymerase catalyzes the transcription of DNA into RNA using the four ribonucleoside triphosphates as substrates. Specific peripheric component of RNA polymerase III which synthesizes small RNAs, such as 5S rRNA and tRNAs.</text>
</comment>
<evidence type="ECO:0000256" key="3">
    <source>
        <dbReference type="ARBA" id="ARBA00022478"/>
    </source>
</evidence>
<dbReference type="Proteomes" id="UP001056384">
    <property type="component" value="Chromosome 2"/>
</dbReference>
<evidence type="ECO:0000256" key="7">
    <source>
        <dbReference type="SAM" id="MobiDB-lite"/>
    </source>
</evidence>
<dbReference type="Gene3D" id="1.10.10.10">
    <property type="entry name" value="Winged helix-like DNA-binding domain superfamily/Winged helix DNA-binding domain"/>
    <property type="match status" value="1"/>
</dbReference>
<keyword evidence="5 6" id="KW-0539">Nucleus</keyword>
<dbReference type="InterPro" id="IPR036388">
    <property type="entry name" value="WH-like_DNA-bd_sf"/>
</dbReference>
<name>A0A9Q9AJ73_9PEZI</name>
<evidence type="ECO:0000256" key="2">
    <source>
        <dbReference type="ARBA" id="ARBA00011038"/>
    </source>
</evidence>
<protein>
    <recommendedName>
        <fullName evidence="6">DNA-directed RNA polymerase III subunit RPC6</fullName>
        <shortName evidence="6">RNA polymerase III subunit C6</shortName>
    </recommendedName>
</protein>
<dbReference type="PANTHER" id="PTHR12780">
    <property type="entry name" value="RNA POLYMERASE III DNA DIRECTED , 39KD SUBUNIT-RELATED"/>
    <property type="match status" value="1"/>
</dbReference>
<organism evidence="8 9">
    <name type="scientific">Septoria linicola</name>
    <dbReference type="NCBI Taxonomy" id="215465"/>
    <lineage>
        <taxon>Eukaryota</taxon>
        <taxon>Fungi</taxon>
        <taxon>Dikarya</taxon>
        <taxon>Ascomycota</taxon>
        <taxon>Pezizomycotina</taxon>
        <taxon>Dothideomycetes</taxon>
        <taxon>Dothideomycetidae</taxon>
        <taxon>Mycosphaerellales</taxon>
        <taxon>Mycosphaerellaceae</taxon>
        <taxon>Septoria</taxon>
    </lineage>
</organism>
<evidence type="ECO:0000256" key="5">
    <source>
        <dbReference type="ARBA" id="ARBA00023242"/>
    </source>
</evidence>
<feature type="compositionally biased region" description="Basic and acidic residues" evidence="7">
    <location>
        <begin position="225"/>
        <end position="235"/>
    </location>
</feature>
<comment type="similarity">
    <text evidence="2 6">Belongs to the eukaryotic RPC34/RPC39 RNA polymerase subunit family.</text>
</comment>
<dbReference type="InterPro" id="IPR007832">
    <property type="entry name" value="RNA_pol_Rpc34"/>
</dbReference>
<evidence type="ECO:0000313" key="8">
    <source>
        <dbReference type="EMBL" id="USW48849.1"/>
    </source>
</evidence>
<comment type="subcellular location">
    <subcellularLocation>
        <location evidence="1 6">Nucleus</location>
    </subcellularLocation>
</comment>
<dbReference type="FunFam" id="1.10.10.10:FF:000116">
    <property type="entry name" value="DNA-directed RNA polymerase III subunit RPC6"/>
    <property type="match status" value="1"/>
</dbReference>
<dbReference type="InterPro" id="IPR016049">
    <property type="entry name" value="RNA_pol_Rpc34-like"/>
</dbReference>
<evidence type="ECO:0000256" key="1">
    <source>
        <dbReference type="ARBA" id="ARBA00004123"/>
    </source>
</evidence>
<keyword evidence="4 6" id="KW-0804">Transcription</keyword>
<dbReference type="EMBL" id="CP099419">
    <property type="protein sequence ID" value="USW48849.1"/>
    <property type="molecule type" value="Genomic_DNA"/>
</dbReference>
<gene>
    <name evidence="8" type="ORF">Slin15195_G021680</name>
</gene>